<evidence type="ECO:0000259" key="2">
    <source>
        <dbReference type="Pfam" id="PF08648"/>
    </source>
</evidence>
<feature type="compositionally biased region" description="Basic residues" evidence="1">
    <location>
        <begin position="1324"/>
        <end position="1334"/>
    </location>
</feature>
<feature type="region of interest" description="Disordered" evidence="1">
    <location>
        <begin position="758"/>
        <end position="797"/>
    </location>
</feature>
<accession>A0A9P6N1G3</accession>
<dbReference type="SUPFAM" id="SSF52799">
    <property type="entry name" value="(Phosphotyrosine protein) phosphatases II"/>
    <property type="match status" value="1"/>
</dbReference>
<feature type="compositionally biased region" description="Acidic residues" evidence="1">
    <location>
        <begin position="770"/>
        <end position="785"/>
    </location>
</feature>
<feature type="region of interest" description="Disordered" evidence="1">
    <location>
        <begin position="317"/>
        <end position="401"/>
    </location>
</feature>
<comment type="caution">
    <text evidence="3">The sequence shown here is derived from an EMBL/GenBank/DDBJ whole genome shotgun (WGS) entry which is preliminary data.</text>
</comment>
<feature type="compositionally biased region" description="Polar residues" evidence="1">
    <location>
        <begin position="367"/>
        <end position="401"/>
    </location>
</feature>
<feature type="compositionally biased region" description="Basic and acidic residues" evidence="1">
    <location>
        <begin position="972"/>
        <end position="989"/>
    </location>
</feature>
<feature type="compositionally biased region" description="Basic and acidic residues" evidence="1">
    <location>
        <begin position="758"/>
        <end position="769"/>
    </location>
</feature>
<feature type="compositionally biased region" description="Acidic residues" evidence="1">
    <location>
        <begin position="1372"/>
        <end position="1388"/>
    </location>
</feature>
<feature type="compositionally biased region" description="Low complexity" evidence="1">
    <location>
        <begin position="1170"/>
        <end position="1182"/>
    </location>
</feature>
<feature type="compositionally biased region" description="Low complexity" evidence="1">
    <location>
        <begin position="1224"/>
        <end position="1236"/>
    </location>
</feature>
<dbReference type="PANTHER" id="PTHR13524">
    <property type="entry name" value="MYOTUBULARIN-RELATED"/>
    <property type="match status" value="1"/>
</dbReference>
<feature type="compositionally biased region" description="Polar residues" evidence="1">
    <location>
        <begin position="1138"/>
        <end position="1163"/>
    </location>
</feature>
<sequence>MLYSVSPDKEDRESSLEKQRLEDIELLHQLGVTYINDLMVENRKVKYGLKVTSSEKVDSFGRYSDFKLVATPYPGVEFFQKFKANKYSARRLCFDWSQNFADAELQLPPGHTDNLSIRWKDYKNWDLIELTQNYLRLYLTHIADDTVDTLNGNTSGAPALPSKGLLIHCISGWDRTPLFISLLRISLWADGEAHQSLTAAEMLYLTMGYDWFLFNHLLADRSQRGEDIFYFCFYFLKFIYGEEFSLKSVSSLSKNGQSTHRPSFSTHPVSSRSLLLKDIGRHKGGELGAFTGLDTEDSHGYICDECKILRKSSNEPLGRNTGCAKSGSQDAASSNDGKPSSWQLVTFATPPGRGGQGSPRAPFMPTLQVTSRQSGSPLGATRNSYSSGFGEQTRCTNPTLNQEVLSIDDQSATSPIMKDKRFHPVAQQFNARRLSSSGIPDLFAEEAKRLAQGASGLEFSRVATSPNLQFGREPEVDPNSYESSKGDMGDRQSTPRKRASTFDGGLLLSTGQELNANADDIDPKEQEDDLTSGDDDNGDEELNAANTAVERGDRHTLPLPASNKEGPQICQMCHHSFIGGSRKPSIQDNQIPAKTGALNISQQSMEVGANQVLERVRAVDRLFPQEDTEQTCHHAQMVNEFDRDEGMFQLEIDDRPSYRPTLFSCDSKSELECLDPSCLAGPGRKDMSLNGDSCVDRTLGVRGISPAADETGSIEGDENESFWDEASSTMDYGCSPGSILNGFGTGLTQCLQDQPADIRLDRGHQADESIRDEDDDEEEDEDDDGAGSLNSRRNSLKMGCNENDRLFMPSLTGVFSNTDRSSQGSGRRGDNSILDNSFPTEDFPSPFEADTAHPLSSTAKDGLNAGPGQGANSETPKTLTRRQKLKQLRRLFMDIRNEIGDGNYSPSMTLLDGRNRSAACSNSAGENDDDSGGSFRADSFSDDHSFASSAFINRHGSTTTTTTTTAATSTSKRRDYDQGQSHFSRESSTRPDSGPRIVSPIPRSQYQQQQQNRPQNLSVPSSSGRKSPFEWAAAAASSAAASITTASGIVSGSFSQSNSPSMGLRQDPPLKSSPHNAQQQQYNSPSGSNHYRRHFALPSAQSPFQPQERQHHQYNGGNGSHMRGSASATIKSTEEFQEITSASARQPSVSGEKIGSSTNNGYGNTRRRSLATPTAASSASASKLRGNAESSGRWGDCPSPDRYHDRRGPPKDWDAPEEEEGEISYSGRHTSSSSSRGGSGNRDHRDRGYSDRRRDDRYRDSGSDRRDYRDRGDRGDRSERDYRDRERDKDRSDRDTRRRRSSRSRSRSRSPYGSRRGGGGGGRSRSRSPRSKRGRRDDDDKEDGEYRSSNKDSNKDRKGSDKKSESGKGGGADEEMTAPDELSPEDEEARMMALMGFGGFDSTKGKKVPGADVSGADIKKQRQYRQYMNRRGGFNRPLDAK</sequence>
<dbReference type="InterPro" id="IPR016130">
    <property type="entry name" value="Tyr_Pase_AS"/>
</dbReference>
<reference evidence="3" key="1">
    <citation type="journal article" date="2020" name="Fungal Divers.">
        <title>Resolving the Mortierellaceae phylogeny through synthesis of multi-gene phylogenetics and phylogenomics.</title>
        <authorList>
            <person name="Vandepol N."/>
            <person name="Liber J."/>
            <person name="Desiro A."/>
            <person name="Na H."/>
            <person name="Kennedy M."/>
            <person name="Barry K."/>
            <person name="Grigoriev I.V."/>
            <person name="Miller A.N."/>
            <person name="O'Donnell K."/>
            <person name="Stajich J.E."/>
            <person name="Bonito G."/>
        </authorList>
    </citation>
    <scope>NUCLEOTIDE SEQUENCE</scope>
    <source>
        <strain evidence="3">NRRL 2769</strain>
    </source>
</reference>
<protein>
    <submittedName>
        <fullName evidence="3">Myotubularin- protein 14</fullName>
    </submittedName>
</protein>
<evidence type="ECO:0000313" key="4">
    <source>
        <dbReference type="Proteomes" id="UP000703661"/>
    </source>
</evidence>
<dbReference type="Proteomes" id="UP000703661">
    <property type="component" value="Unassembled WGS sequence"/>
</dbReference>
<dbReference type="PROSITE" id="PS00383">
    <property type="entry name" value="TYR_PHOSPHATASE_1"/>
    <property type="match status" value="1"/>
</dbReference>
<feature type="compositionally biased region" description="Polar residues" evidence="1">
    <location>
        <begin position="1073"/>
        <end position="1089"/>
    </location>
</feature>
<feature type="compositionally biased region" description="Acidic residues" evidence="1">
    <location>
        <begin position="519"/>
        <end position="541"/>
    </location>
</feature>
<dbReference type="Pfam" id="PF08648">
    <property type="entry name" value="SNRNP27"/>
    <property type="match status" value="1"/>
</dbReference>
<keyword evidence="4" id="KW-1185">Reference proteome</keyword>
<feature type="compositionally biased region" description="Polar residues" evidence="1">
    <location>
        <begin position="813"/>
        <end position="825"/>
    </location>
</feature>
<gene>
    <name evidence="3" type="primary">MTMR14</name>
    <name evidence="3" type="ORF">BGZ80_004628</name>
</gene>
<feature type="region of interest" description="Disordered" evidence="1">
    <location>
        <begin position="465"/>
        <end position="541"/>
    </location>
</feature>
<dbReference type="EMBL" id="JAAAID010000234">
    <property type="protein sequence ID" value="KAG0020190.1"/>
    <property type="molecule type" value="Genomic_DNA"/>
</dbReference>
<dbReference type="InterPro" id="IPR013957">
    <property type="entry name" value="SNRNP27"/>
</dbReference>
<feature type="compositionally biased region" description="Basic and acidic residues" evidence="1">
    <location>
        <begin position="1241"/>
        <end position="1296"/>
    </location>
</feature>
<evidence type="ECO:0000313" key="3">
    <source>
        <dbReference type="EMBL" id="KAG0020190.1"/>
    </source>
</evidence>
<feature type="region of interest" description="Disordered" evidence="1">
    <location>
        <begin position="1053"/>
        <end position="1441"/>
    </location>
</feature>
<name>A0A9P6N1G3_9FUNG</name>
<feature type="compositionally biased region" description="Low complexity" evidence="1">
    <location>
        <begin position="956"/>
        <end position="970"/>
    </location>
</feature>
<proteinExistence type="predicted"/>
<feature type="compositionally biased region" description="Polar residues" evidence="1">
    <location>
        <begin position="1012"/>
        <end position="1025"/>
    </location>
</feature>
<dbReference type="PANTHER" id="PTHR13524:SF2">
    <property type="entry name" value="MYOTUBULARIN-RELATED PROTEIN 14"/>
    <property type="match status" value="1"/>
</dbReference>
<organism evidence="3 4">
    <name type="scientific">Entomortierella chlamydospora</name>
    <dbReference type="NCBI Taxonomy" id="101097"/>
    <lineage>
        <taxon>Eukaryota</taxon>
        <taxon>Fungi</taxon>
        <taxon>Fungi incertae sedis</taxon>
        <taxon>Mucoromycota</taxon>
        <taxon>Mortierellomycotina</taxon>
        <taxon>Mortierellomycetes</taxon>
        <taxon>Mortierellales</taxon>
        <taxon>Mortierellaceae</taxon>
        <taxon>Entomortierella</taxon>
    </lineage>
</organism>
<feature type="compositionally biased region" description="Basic residues" evidence="1">
    <location>
        <begin position="1297"/>
        <end position="1308"/>
    </location>
</feature>
<feature type="compositionally biased region" description="Basic and acidic residues" evidence="1">
    <location>
        <begin position="1344"/>
        <end position="1366"/>
    </location>
</feature>
<dbReference type="GO" id="GO:0004438">
    <property type="term" value="F:phosphatidylinositol-3-phosphate phosphatase activity"/>
    <property type="evidence" value="ECO:0007669"/>
    <property type="project" value="InterPro"/>
</dbReference>
<feature type="domain" description="U4/U6.U5 small nuclear ribonucleoprotein 27kDa protein" evidence="2">
    <location>
        <begin position="1386"/>
        <end position="1440"/>
    </location>
</feature>
<feature type="region of interest" description="Disordered" evidence="1">
    <location>
        <begin position="956"/>
        <end position="1026"/>
    </location>
</feature>
<dbReference type="InterPro" id="IPR039802">
    <property type="entry name" value="MTMR14"/>
</dbReference>
<evidence type="ECO:0000256" key="1">
    <source>
        <dbReference type="SAM" id="MobiDB-lite"/>
    </source>
</evidence>
<feature type="region of interest" description="Disordered" evidence="1">
    <location>
        <begin position="812"/>
        <end position="883"/>
    </location>
</feature>
<dbReference type="InterPro" id="IPR029021">
    <property type="entry name" value="Prot-tyrosine_phosphatase-like"/>
</dbReference>
<feature type="compositionally biased region" description="Basic and acidic residues" evidence="1">
    <location>
        <begin position="1199"/>
        <end position="1214"/>
    </location>
</feature>
<dbReference type="GO" id="GO:0008380">
    <property type="term" value="P:RNA splicing"/>
    <property type="evidence" value="ECO:0007669"/>
    <property type="project" value="InterPro"/>
</dbReference>
<feature type="region of interest" description="Disordered" evidence="1">
    <location>
        <begin position="917"/>
        <end position="936"/>
    </location>
</feature>
<feature type="compositionally biased region" description="Polar residues" evidence="1">
    <location>
        <begin position="326"/>
        <end position="346"/>
    </location>
</feature>